<protein>
    <submittedName>
        <fullName evidence="1">Vacuolar protein-sorting-associated protein 33-like protein</fullName>
    </submittedName>
</protein>
<proteinExistence type="predicted"/>
<dbReference type="Gene3D" id="1.25.40.850">
    <property type="match status" value="1"/>
</dbReference>
<dbReference type="InterPro" id="IPR043155">
    <property type="entry name" value="VPS33_dom3b"/>
</dbReference>
<evidence type="ECO:0000313" key="1">
    <source>
        <dbReference type="EMBL" id="AYV81194.1"/>
    </source>
</evidence>
<gene>
    <name evidence="1" type="ORF">Harvfovirus20_13</name>
</gene>
<dbReference type="SUPFAM" id="SSF56815">
    <property type="entry name" value="Sec1/munc18-like (SM) proteins"/>
    <property type="match status" value="1"/>
</dbReference>
<accession>A0A3G5A3Y4</accession>
<dbReference type="EMBL" id="MK072262">
    <property type="protein sequence ID" value="AYV81194.1"/>
    <property type="molecule type" value="Genomic_DNA"/>
</dbReference>
<reference evidence="1" key="1">
    <citation type="submission" date="2018-10" db="EMBL/GenBank/DDBJ databases">
        <title>Hidden diversity of soil giant viruses.</title>
        <authorList>
            <person name="Schulz F."/>
            <person name="Alteio L."/>
            <person name="Goudeau D."/>
            <person name="Ryan E.M."/>
            <person name="Malmstrom R.R."/>
            <person name="Blanchard J."/>
            <person name="Woyke T."/>
        </authorList>
    </citation>
    <scope>NUCLEOTIDE SEQUENCE</scope>
    <source>
        <strain evidence="1">HAV1</strain>
    </source>
</reference>
<name>A0A3G5A3Y4_9VIRU</name>
<organism evidence="1">
    <name type="scientific">Harvfovirus sp</name>
    <dbReference type="NCBI Taxonomy" id="2487768"/>
    <lineage>
        <taxon>Viruses</taxon>
        <taxon>Varidnaviria</taxon>
        <taxon>Bamfordvirae</taxon>
        <taxon>Nucleocytoviricota</taxon>
        <taxon>Megaviricetes</taxon>
        <taxon>Imitervirales</taxon>
        <taxon>Mimiviridae</taxon>
        <taxon>Klosneuvirinae</taxon>
    </lineage>
</organism>
<sequence>MYSIIRNRLRLATTYGELRKLYGDQVSGGTKKEKYDIYKEIENLDIGAAAKYLNEKAKRIKELQIQMAEAPTEMTLEELHVLLGNKGGFDNFSQHLKNLSFYNLFKISFARQNELENKMLDGSYDVKECSEFLCDLIDRNVPYVRVLKFMIILFVSNRIEMDKLISLKRLGKEMIEYIKKGFVQMYGFGEIITLKNLEKIVGDIDKWRAELEKNDVVEIITEWKQRKPGKFVAGKNLMALELYAVIL</sequence>
<dbReference type="InterPro" id="IPR036045">
    <property type="entry name" value="Sec1-like_sf"/>
</dbReference>